<dbReference type="InterPro" id="IPR050473">
    <property type="entry name" value="A2M/Complement_sys"/>
</dbReference>
<dbReference type="InterPro" id="IPR002890">
    <property type="entry name" value="MG2"/>
</dbReference>
<dbReference type="InterPro" id="IPR041425">
    <property type="entry name" value="C3/4/5_MG1"/>
</dbReference>
<dbReference type="InterPro" id="IPR041555">
    <property type="entry name" value="MG3"/>
</dbReference>
<name>A0ABM1LCW4_GEKJA</name>
<dbReference type="Pfam" id="PF17789">
    <property type="entry name" value="MG4"/>
    <property type="match status" value="1"/>
</dbReference>
<dbReference type="InterPro" id="IPR048843">
    <property type="entry name" value="C5_CUB"/>
</dbReference>
<dbReference type="InterPro" id="IPR001599">
    <property type="entry name" value="Macroglobln_a2"/>
</dbReference>
<dbReference type="SUPFAM" id="SSF47686">
    <property type="entry name" value="Anaphylotoxins (complement system)"/>
    <property type="match status" value="1"/>
</dbReference>
<evidence type="ECO:0000256" key="3">
    <source>
        <dbReference type="ARBA" id="ARBA00023157"/>
    </source>
</evidence>
<dbReference type="InterPro" id="IPR018081">
    <property type="entry name" value="Anaphylatoxin_comp_syst"/>
</dbReference>
<dbReference type="SMART" id="SM01361">
    <property type="entry name" value="A2M_recep"/>
    <property type="match status" value="1"/>
</dbReference>
<feature type="chain" id="PRO_5045865159" evidence="4">
    <location>
        <begin position="19"/>
        <end position="1693"/>
    </location>
</feature>
<dbReference type="InterPro" id="IPR040839">
    <property type="entry name" value="MG4"/>
</dbReference>
<dbReference type="InterPro" id="IPR008930">
    <property type="entry name" value="Terpenoid_cyclase/PrenylTrfase"/>
</dbReference>
<dbReference type="InterPro" id="IPR013783">
    <property type="entry name" value="Ig-like_fold"/>
</dbReference>
<dbReference type="Gene3D" id="2.60.40.690">
    <property type="entry name" value="Alpha-macroglobulin, receptor-binding domain"/>
    <property type="match status" value="1"/>
</dbReference>
<dbReference type="InterPro" id="IPR000020">
    <property type="entry name" value="Anaphylatoxin/fibulin"/>
</dbReference>
<dbReference type="Pfam" id="PF07703">
    <property type="entry name" value="A2M_BRD"/>
    <property type="match status" value="1"/>
</dbReference>
<dbReference type="Pfam" id="PF17791">
    <property type="entry name" value="MG3"/>
    <property type="match status" value="1"/>
</dbReference>
<dbReference type="Gene3D" id="6.20.50.160">
    <property type="match status" value="1"/>
</dbReference>
<dbReference type="Pfam" id="PF01835">
    <property type="entry name" value="MG2"/>
    <property type="match status" value="1"/>
</dbReference>
<feature type="signal peptide" evidence="4">
    <location>
        <begin position="1"/>
        <end position="18"/>
    </location>
</feature>
<dbReference type="SMART" id="SM01360">
    <property type="entry name" value="A2M"/>
    <property type="match status" value="1"/>
</dbReference>
<dbReference type="InterPro" id="IPR018933">
    <property type="entry name" value="Netrin_module_non-TIMP"/>
</dbReference>
<sequence length="1693" mass="190117">MILLGIFLFLTFCGRSLTQEQTYVITAPKVIRAGASEKTVVQAFGYEQEFSVTVSIKSFPDKQTAYASGHIRLTPANKFQGSVSLTIQPRDLGNTDPNNLVTAVYLEAVSPHFTKEKKMHVTYENGFLFIQTDKPVYTPDQSVKVRLYSLNEELRPARRSATLTFVDPEGVEVDIIKEDDFTGVISFPDFKIPPYPKYGIWKIKAQYQKDFTTTAEAKFQVKEYAMPSFSVTIEPEKNFISSGQFESFTIVVKARYFYNKRVARANVYIRFGIIQGTEKTMMPKAVTFREMNDGVADYNFNSRAAVAELGYHSLEELDGCSLYISVSVLESTGGHSVESEFTGVKYVLSPYKLNLVATPLFVKPGLPFYIKVQVKDTSGEPLRNVPVIFTASAFSEQMEETKLVQEGSDSGRSQNTQSDGTALFVVNVPPGSKELEFQLRTADAKLPEDSQASKSYVAKSYVSPSGSYLYIDWASNYRVLRVGDNLNINIHPLSRYIDEIHHYSYLILSKGKIVSYGTQDKIEGSVYQSLTFQLTYEMVPSARLLVYYIVTGEGTAELVADSVWLNVEQKCGNSIEVQISKSQESYNPGQIVLLSMKSQFDSFIALSSMDKAIYGITGRKKRPMERALLQLENSDLGCGAGGGQNNVDVFRMAGLTFLTNANAEDSKEADEACDAIVRSVRSTISEEIEKKVSRYRHKEVQKCCRSGAEEYPLSQTCSKRASRISVPVCRKAFEDCCEFANKLRLTEPHKVLLLARMQMEAFLDVDEPVIRSYFPESWLWEVHQVPRSKTLSVTLPDSLTTWEIQGVGISDKGICVADALQVEVIKYIFLSVNIPYSVVRGEHIELRGSVYNYRDIRTKFCTEMSVGEGICLFRGSTRNRLGIQTIRCDRRRLPVIEGSSVASVTFKILPLEIGLHTINFTLRTEFNSETVVRTLRVVPEGIRKEIYEGRTLDPQGVYGTVKREAEFQHRMPSDIVPKTRLDRTVSIKGHILGEVITTVLDPEGVNFLANLPKGSAETELMNVIPVFYVYHYLERTNSWDVLGPATITSRLNIWRRMKEGIIRILSFQKKDFSYTMWKDGQSSVWMTAFALRILGQVSSYTSVEQASVCSSLAWMIDYCQMEDGSFREISSYQPVKLQGTLPKEEQEKTLYLTAFSLIGIEKAVHLCPLQKIQDAKNKAEDYLLQNFQSAQSTFSLAIVTYALTLARSNQAGARAAYTALKREALVNGKVNPLYRFWKDSSNKVDRSAPSHGSAKMVETTAYALLSTLLRGDQTYANPIVRWLLEQQRYGGGFYSTQDTVNALEALTEYCILIKRLELDMNVKVSYRNHGDFHQHRVTKTNYIGKPVEAPLYDDIEVRTGSNTGLATVSVRSVYYKTSTSEDTCSFELKIEAKLPDVPDAEEEDDDSYHRQSNEPRRLVACAKYKPSRLEPQSASSHAVMDISLVSGLDANTEDLSILANGVDHLISNYEIKDGHVVAQVDSIPAGEFLCIGFRVAEIFRVGMPSPGTFSVYEYHAPDKQCTIFYNPYGEDSLVKLCEGSECQCMEAECGRMQNRLDPSINVQTRSKAACQNDIAYVYKVNILSSSEEGSFVKYSATLLDLYKRGEAFAQKNEGIVFIKKKTCNDVQLNLGENYLVMGKEALKTGHGASIKYQYPLDGMTWIEWWPSASSCDSCQDFVDTMEEFADDLLISGC</sequence>
<dbReference type="Gene3D" id="2.40.50.120">
    <property type="match status" value="1"/>
</dbReference>
<comment type="subcellular location">
    <subcellularLocation>
        <location evidence="1">Secreted</location>
    </subcellularLocation>
</comment>
<dbReference type="SMART" id="SM00643">
    <property type="entry name" value="C345C"/>
    <property type="match status" value="1"/>
</dbReference>
<dbReference type="InterPro" id="IPR008993">
    <property type="entry name" value="TIMP-like_OB-fold"/>
</dbReference>
<evidence type="ECO:0000256" key="2">
    <source>
        <dbReference type="ARBA" id="ARBA00022525"/>
    </source>
</evidence>
<dbReference type="CDD" id="cd00017">
    <property type="entry name" value="ANATO"/>
    <property type="match status" value="1"/>
</dbReference>
<feature type="domain" description="NTR" evidence="6">
    <location>
        <begin position="1549"/>
        <end position="1693"/>
    </location>
</feature>
<keyword evidence="7" id="KW-1185">Reference proteome</keyword>
<dbReference type="InterPro" id="IPR011625">
    <property type="entry name" value="A2M_N_BRD"/>
</dbReference>
<dbReference type="Pfam" id="PF21309">
    <property type="entry name" value="C5_CUB"/>
    <property type="match status" value="1"/>
</dbReference>
<dbReference type="Gene3D" id="2.60.120.1540">
    <property type="match status" value="1"/>
</dbReference>
<dbReference type="Pfam" id="PF17790">
    <property type="entry name" value="MG1"/>
    <property type="match status" value="1"/>
</dbReference>
<dbReference type="Gene3D" id="1.50.10.20">
    <property type="match status" value="1"/>
</dbReference>
<dbReference type="SMART" id="SM01359">
    <property type="entry name" value="A2M_N_2"/>
    <property type="match status" value="1"/>
</dbReference>
<dbReference type="RefSeq" id="XP_015283801.1">
    <property type="nucleotide sequence ID" value="XM_015428315.1"/>
</dbReference>
<dbReference type="InterPro" id="IPR011626">
    <property type="entry name" value="Alpha-macroglobulin_TED"/>
</dbReference>
<dbReference type="InterPro" id="IPR001134">
    <property type="entry name" value="Netrin_domain"/>
</dbReference>
<gene>
    <name evidence="8" type="primary">C5</name>
</gene>
<dbReference type="Gene3D" id="1.20.91.20">
    <property type="entry name" value="Anaphylotoxins (complement system)"/>
    <property type="match status" value="1"/>
</dbReference>
<evidence type="ECO:0000313" key="8">
    <source>
        <dbReference type="RefSeq" id="XP_015283801.1"/>
    </source>
</evidence>
<dbReference type="Gene3D" id="2.60.40.1940">
    <property type="match status" value="1"/>
</dbReference>
<evidence type="ECO:0000313" key="7">
    <source>
        <dbReference type="Proteomes" id="UP000694871"/>
    </source>
</evidence>
<dbReference type="Gene3D" id="2.60.40.1930">
    <property type="match status" value="3"/>
</dbReference>
<dbReference type="Pfam" id="PF00207">
    <property type="entry name" value="A2M"/>
    <property type="match status" value="1"/>
</dbReference>
<dbReference type="InterPro" id="IPR036595">
    <property type="entry name" value="A-macroglobulin_rcpt-bd_sf"/>
</dbReference>
<protein>
    <submittedName>
        <fullName evidence="8">Complement C5</fullName>
    </submittedName>
</protein>
<dbReference type="Pfam" id="PF01759">
    <property type="entry name" value="NTR"/>
    <property type="match status" value="1"/>
</dbReference>
<evidence type="ECO:0000256" key="1">
    <source>
        <dbReference type="ARBA" id="ARBA00004613"/>
    </source>
</evidence>
<dbReference type="GeneID" id="107124805"/>
<dbReference type="Pfam" id="PF01821">
    <property type="entry name" value="ANATO"/>
    <property type="match status" value="1"/>
</dbReference>
<evidence type="ECO:0000256" key="4">
    <source>
        <dbReference type="SAM" id="SignalP"/>
    </source>
</evidence>
<dbReference type="Gene3D" id="2.60.40.10">
    <property type="entry name" value="Immunoglobulins"/>
    <property type="match status" value="2"/>
</dbReference>
<dbReference type="InterPro" id="IPR009048">
    <property type="entry name" value="A-macroglobulin_rcpt-bd"/>
</dbReference>
<dbReference type="PANTHER" id="PTHR11412">
    <property type="entry name" value="MACROGLOBULIN / COMPLEMENT"/>
    <property type="match status" value="1"/>
</dbReference>
<dbReference type="PROSITE" id="PS01178">
    <property type="entry name" value="ANAPHYLATOXIN_2"/>
    <property type="match status" value="1"/>
</dbReference>
<dbReference type="PROSITE" id="PS50189">
    <property type="entry name" value="NTR"/>
    <property type="match status" value="1"/>
</dbReference>
<dbReference type="SMART" id="SM00104">
    <property type="entry name" value="ANATO"/>
    <property type="match status" value="1"/>
</dbReference>
<keyword evidence="2" id="KW-0964">Secreted</keyword>
<organism evidence="7 8">
    <name type="scientific">Gekko japonicus</name>
    <name type="common">Schlegel's Japanese gecko</name>
    <dbReference type="NCBI Taxonomy" id="146911"/>
    <lineage>
        <taxon>Eukaryota</taxon>
        <taxon>Metazoa</taxon>
        <taxon>Chordata</taxon>
        <taxon>Craniata</taxon>
        <taxon>Vertebrata</taxon>
        <taxon>Euteleostomi</taxon>
        <taxon>Lepidosauria</taxon>
        <taxon>Squamata</taxon>
        <taxon>Bifurcata</taxon>
        <taxon>Gekkota</taxon>
        <taxon>Gekkonidae</taxon>
        <taxon>Gekkoninae</taxon>
        <taxon>Gekko</taxon>
    </lineage>
</organism>
<dbReference type="SUPFAM" id="SSF49410">
    <property type="entry name" value="Alpha-macroglobulin receptor domain"/>
    <property type="match status" value="1"/>
</dbReference>
<dbReference type="SUPFAM" id="SSF50242">
    <property type="entry name" value="TIMP-like"/>
    <property type="match status" value="1"/>
</dbReference>
<dbReference type="CDD" id="cd02896">
    <property type="entry name" value="complement_C3_C4_C5"/>
    <property type="match status" value="1"/>
</dbReference>
<dbReference type="Proteomes" id="UP000694871">
    <property type="component" value="Unplaced"/>
</dbReference>
<accession>A0ABM1LCW4</accession>
<dbReference type="Pfam" id="PF07678">
    <property type="entry name" value="TED_complement"/>
    <property type="match status" value="1"/>
</dbReference>
<feature type="domain" description="Anaphylatoxin-like" evidence="5">
    <location>
        <begin position="703"/>
        <end position="737"/>
    </location>
</feature>
<evidence type="ECO:0000259" key="6">
    <source>
        <dbReference type="PROSITE" id="PS50189"/>
    </source>
</evidence>
<keyword evidence="4" id="KW-0732">Signal</keyword>
<dbReference type="Gene3D" id="2.20.130.20">
    <property type="match status" value="1"/>
</dbReference>
<evidence type="ECO:0000259" key="5">
    <source>
        <dbReference type="PROSITE" id="PS01178"/>
    </source>
</evidence>
<reference evidence="8" key="1">
    <citation type="submission" date="2025-08" db="UniProtKB">
        <authorList>
            <consortium name="RefSeq"/>
        </authorList>
    </citation>
    <scope>IDENTIFICATION</scope>
</reference>
<dbReference type="PANTHER" id="PTHR11412:SF83">
    <property type="entry name" value="COMPLEMENT C5"/>
    <property type="match status" value="1"/>
</dbReference>
<dbReference type="SUPFAM" id="SSF48239">
    <property type="entry name" value="Terpenoid cyclases/Protein prenyltransferases"/>
    <property type="match status" value="1"/>
</dbReference>
<proteinExistence type="predicted"/>
<dbReference type="Pfam" id="PF07677">
    <property type="entry name" value="A2M_recep"/>
    <property type="match status" value="1"/>
</dbReference>
<keyword evidence="3" id="KW-1015">Disulfide bond</keyword>